<accession>A0A3D9FJ92</accession>
<evidence type="ECO:0000313" key="3">
    <source>
        <dbReference type="Proteomes" id="UP000256310"/>
    </source>
</evidence>
<dbReference type="EMBL" id="QRDP01000004">
    <property type="protein sequence ID" value="RED17672.1"/>
    <property type="molecule type" value="Genomic_DNA"/>
</dbReference>
<feature type="compositionally biased region" description="Basic and acidic residues" evidence="1">
    <location>
        <begin position="8"/>
        <end position="20"/>
    </location>
</feature>
<organism evidence="2 3">
    <name type="scientific">Parasphingopyxis lamellibrachiae</name>
    <dbReference type="NCBI Taxonomy" id="680125"/>
    <lineage>
        <taxon>Bacteria</taxon>
        <taxon>Pseudomonadati</taxon>
        <taxon>Pseudomonadota</taxon>
        <taxon>Alphaproteobacteria</taxon>
        <taxon>Sphingomonadales</taxon>
        <taxon>Sphingomonadaceae</taxon>
        <taxon>Parasphingopyxis</taxon>
    </lineage>
</organism>
<protein>
    <submittedName>
        <fullName evidence="2">Uncharacterized protein</fullName>
    </submittedName>
</protein>
<proteinExistence type="predicted"/>
<comment type="caution">
    <text evidence="2">The sequence shown here is derived from an EMBL/GenBank/DDBJ whole genome shotgun (WGS) entry which is preliminary data.</text>
</comment>
<name>A0A3D9FJ92_9SPHN</name>
<dbReference type="PANTHER" id="PTHR36456">
    <property type="entry name" value="UPF0232 PROTEIN SCO3875"/>
    <property type="match status" value="1"/>
</dbReference>
<keyword evidence="3" id="KW-1185">Reference proteome</keyword>
<sequence length="205" mass="22285">MAKTRNMSGRDKSDPSDKAAGRSRRPRAVGDMLPKIGKASFRRFGFVQSSIVSRWPEIVGERYAEVSTPESIRFPVGKRSDGVLKLNVVGAHATMMQHIEPAIIERVNRFFGYPAIARISIQQGRAEKPARRAPAPPSLRPVPEALGASLREIADPELRACLEGLAASVIATEGAPLVDNQVPPRQLQVKRLGDIGRDTSNGVSE</sequence>
<gene>
    <name evidence="2" type="ORF">DFR46_2723</name>
</gene>
<dbReference type="Proteomes" id="UP000256310">
    <property type="component" value="Unassembled WGS sequence"/>
</dbReference>
<dbReference type="AlphaFoldDB" id="A0A3D9FJ92"/>
<dbReference type="Pfam" id="PF05258">
    <property type="entry name" value="DciA"/>
    <property type="match status" value="1"/>
</dbReference>
<reference evidence="2 3" key="1">
    <citation type="submission" date="2018-07" db="EMBL/GenBank/DDBJ databases">
        <title>Genomic Encyclopedia of Type Strains, Phase IV (KMG-IV): sequencing the most valuable type-strain genomes for metagenomic binning, comparative biology and taxonomic classification.</title>
        <authorList>
            <person name="Goeker M."/>
        </authorList>
    </citation>
    <scope>NUCLEOTIDE SEQUENCE [LARGE SCALE GENOMIC DNA]</scope>
    <source>
        <strain evidence="2 3">DSM 26725</strain>
    </source>
</reference>
<feature type="region of interest" description="Disordered" evidence="1">
    <location>
        <begin position="1"/>
        <end position="31"/>
    </location>
</feature>
<evidence type="ECO:0000313" key="2">
    <source>
        <dbReference type="EMBL" id="RED17672.1"/>
    </source>
</evidence>
<evidence type="ECO:0000256" key="1">
    <source>
        <dbReference type="SAM" id="MobiDB-lite"/>
    </source>
</evidence>
<dbReference type="PANTHER" id="PTHR36456:SF1">
    <property type="entry name" value="UPF0232 PROTEIN SCO3875"/>
    <property type="match status" value="1"/>
</dbReference>
<dbReference type="InterPro" id="IPR007922">
    <property type="entry name" value="DciA-like"/>
</dbReference>
<dbReference type="RefSeq" id="WP_211306433.1">
    <property type="nucleotide sequence ID" value="NZ_QRDP01000004.1"/>
</dbReference>